<accession>A0A4Y8KU98</accession>
<evidence type="ECO:0000259" key="1">
    <source>
        <dbReference type="Pfam" id="PF07905"/>
    </source>
</evidence>
<feature type="domain" description="PucR C-terminal helix-turn-helix" evidence="2">
    <location>
        <begin position="441"/>
        <end position="498"/>
    </location>
</feature>
<dbReference type="InterPro" id="IPR012914">
    <property type="entry name" value="PucR_dom"/>
</dbReference>
<dbReference type="PANTHER" id="PTHR33744:SF1">
    <property type="entry name" value="DNA-BINDING TRANSCRIPTIONAL ACTIVATOR ADER"/>
    <property type="match status" value="1"/>
</dbReference>
<dbReference type="InterPro" id="IPR051448">
    <property type="entry name" value="CdaR-like_regulators"/>
</dbReference>
<dbReference type="Pfam" id="PF07905">
    <property type="entry name" value="PucR"/>
    <property type="match status" value="1"/>
</dbReference>
<dbReference type="OrthoDB" id="8450798at2"/>
<dbReference type="PANTHER" id="PTHR33744">
    <property type="entry name" value="CARBOHYDRATE DIACID REGULATOR"/>
    <property type="match status" value="1"/>
</dbReference>
<sequence length="508" mass="53859">MILIMISLLQLCESLGTDLQPVGNTGVAQIDLTGVHISELDDPTPYLDGGELLLTTGIPLGGNDAKIRSYVDRLTARGVVALGLGLGAGTDSVPAELERACAAAALPLLVVPDGIPFMQVFRAYWSLVGKTAQADLAASLSLQTSLAQAATRPEAVAAVVSVLGKALGGWAVYLPADLSDETYWPLTESHILPPLREETKRFDLAGTRSAASFSLFGRDVLEYSIVDGSRTAGFLAVCAGRPLRAADRQLVLTGCMLLAVTAQREWQLTRANSIVSSTAATLLVNGFVDAARLVAEDLAGAPLAERVQLLAIRGDNVAGLSTTELAEQVASMVKGTGAERLRESIRHSRLRCITDGLTYLVLEPPSPLGEFGAIEAPLRGANYAAVISRAMLLSEVRGSVDGVHRACLIAPVGLLSAGQGLHDSRAAVWVAALTAYRRADLVGTVRSYLRHHGQWEASARELDLHRNSVRHRIGIATELIEADLNDPDVSAELWLALRGVEVAQPFAH</sequence>
<evidence type="ECO:0000259" key="2">
    <source>
        <dbReference type="Pfam" id="PF13556"/>
    </source>
</evidence>
<dbReference type="AlphaFoldDB" id="A0A4Y8KU98"/>
<dbReference type="Gene3D" id="1.10.10.2840">
    <property type="entry name" value="PucR C-terminal helix-turn-helix domain"/>
    <property type="match status" value="1"/>
</dbReference>
<gene>
    <name evidence="3" type="ORF">E3T53_00695</name>
</gene>
<dbReference type="Pfam" id="PF13556">
    <property type="entry name" value="HTH_30"/>
    <property type="match status" value="1"/>
</dbReference>
<evidence type="ECO:0000313" key="4">
    <source>
        <dbReference type="Proteomes" id="UP000298218"/>
    </source>
</evidence>
<dbReference type="InterPro" id="IPR042070">
    <property type="entry name" value="PucR_C-HTH_sf"/>
</dbReference>
<dbReference type="InterPro" id="IPR025736">
    <property type="entry name" value="PucR_C-HTH_dom"/>
</dbReference>
<dbReference type="Proteomes" id="UP000298218">
    <property type="component" value="Unassembled WGS sequence"/>
</dbReference>
<evidence type="ECO:0000313" key="3">
    <source>
        <dbReference type="EMBL" id="TFD82423.1"/>
    </source>
</evidence>
<dbReference type="EMBL" id="SOHQ01000001">
    <property type="protein sequence ID" value="TFD82423.1"/>
    <property type="molecule type" value="Genomic_DNA"/>
</dbReference>
<organism evidence="3 4">
    <name type="scientific">Cryobacterium psychrophilum</name>
    <dbReference type="NCBI Taxonomy" id="41988"/>
    <lineage>
        <taxon>Bacteria</taxon>
        <taxon>Bacillati</taxon>
        <taxon>Actinomycetota</taxon>
        <taxon>Actinomycetes</taxon>
        <taxon>Micrococcales</taxon>
        <taxon>Microbacteriaceae</taxon>
        <taxon>Cryobacterium</taxon>
    </lineage>
</organism>
<proteinExistence type="predicted"/>
<protein>
    <submittedName>
        <fullName evidence="3">PucR family transcriptional regulator</fullName>
    </submittedName>
</protein>
<keyword evidence="4" id="KW-1185">Reference proteome</keyword>
<reference evidence="3 4" key="1">
    <citation type="submission" date="2019-03" db="EMBL/GenBank/DDBJ databases">
        <title>Genomics of glacier-inhabiting Cryobacterium strains.</title>
        <authorList>
            <person name="Liu Q."/>
            <person name="Xin Y.-H."/>
        </authorList>
    </citation>
    <scope>NUCLEOTIDE SEQUENCE [LARGE SCALE GENOMIC DNA]</scope>
    <source>
        <strain evidence="3 4">CGMCC 1.4292</strain>
    </source>
</reference>
<comment type="caution">
    <text evidence="3">The sequence shown here is derived from an EMBL/GenBank/DDBJ whole genome shotgun (WGS) entry which is preliminary data.</text>
</comment>
<feature type="domain" description="Purine catabolism PurC-like" evidence="1">
    <location>
        <begin position="32"/>
        <end position="125"/>
    </location>
</feature>
<name>A0A4Y8KU98_9MICO</name>
<dbReference type="RefSeq" id="WP_134171808.1">
    <property type="nucleotide sequence ID" value="NZ_SODI01000001.1"/>
</dbReference>